<dbReference type="EMBL" id="ML979141">
    <property type="protein sequence ID" value="KAF1911958.1"/>
    <property type="molecule type" value="Genomic_DNA"/>
</dbReference>
<accession>A0A6A5QAW1</accession>
<proteinExistence type="predicted"/>
<dbReference type="AlphaFoldDB" id="A0A6A5QAW1"/>
<protein>
    <submittedName>
        <fullName evidence="1">Uncharacterized protein</fullName>
    </submittedName>
</protein>
<evidence type="ECO:0000313" key="1">
    <source>
        <dbReference type="EMBL" id="KAF1911958.1"/>
    </source>
</evidence>
<dbReference type="Proteomes" id="UP000800096">
    <property type="component" value="Unassembled WGS sequence"/>
</dbReference>
<keyword evidence="2" id="KW-1185">Reference proteome</keyword>
<name>A0A6A5QAW1_AMPQU</name>
<evidence type="ECO:0000313" key="2">
    <source>
        <dbReference type="Proteomes" id="UP000800096"/>
    </source>
</evidence>
<gene>
    <name evidence="1" type="ORF">BDU57DRAFT_532897</name>
</gene>
<sequence>MRVLLIGPSLDFGACIRESASYPATIASLTKRQLRLVSQRGRVRSMLRRKRLARGSGMLTRRAVERSLWYLRSTRYHYLHGVGPGPPPQEKCSARFALLASSVAQSGCARDEHMHKSPMARAAGRAQLIHGQQKQIGSDMRDSTAFAPDQRCVRLHVLARATEPTLVQPAGSARTTYKRRHGCAPNAEDLTRRGATSAFTAFSRVATNRMRPSVQILQNLYRTVLCAMRQGPANRAPTPKDCAMPKDKRPATRKIGVMVHAAQTPQPCRAHVSTRAIRPRRQKTNAAPVSDPASLLIGKAAGLKEMRFAKAAPMHSL</sequence>
<reference evidence="1" key="1">
    <citation type="journal article" date="2020" name="Stud. Mycol.">
        <title>101 Dothideomycetes genomes: a test case for predicting lifestyles and emergence of pathogens.</title>
        <authorList>
            <person name="Haridas S."/>
            <person name="Albert R."/>
            <person name="Binder M."/>
            <person name="Bloem J."/>
            <person name="Labutti K."/>
            <person name="Salamov A."/>
            <person name="Andreopoulos B."/>
            <person name="Baker S."/>
            <person name="Barry K."/>
            <person name="Bills G."/>
            <person name="Bluhm B."/>
            <person name="Cannon C."/>
            <person name="Castanera R."/>
            <person name="Culley D."/>
            <person name="Daum C."/>
            <person name="Ezra D."/>
            <person name="Gonzalez J."/>
            <person name="Henrissat B."/>
            <person name="Kuo A."/>
            <person name="Liang C."/>
            <person name="Lipzen A."/>
            <person name="Lutzoni F."/>
            <person name="Magnuson J."/>
            <person name="Mondo S."/>
            <person name="Nolan M."/>
            <person name="Ohm R."/>
            <person name="Pangilinan J."/>
            <person name="Park H.-J."/>
            <person name="Ramirez L."/>
            <person name="Alfaro M."/>
            <person name="Sun H."/>
            <person name="Tritt A."/>
            <person name="Yoshinaga Y."/>
            <person name="Zwiers L.-H."/>
            <person name="Turgeon B."/>
            <person name="Goodwin S."/>
            <person name="Spatafora J."/>
            <person name="Crous P."/>
            <person name="Grigoriev I."/>
        </authorList>
    </citation>
    <scope>NUCLEOTIDE SEQUENCE</scope>
    <source>
        <strain evidence="1">HMLAC05119</strain>
    </source>
</reference>
<organism evidence="1 2">
    <name type="scientific">Ampelomyces quisqualis</name>
    <name type="common">Powdery mildew agent</name>
    <dbReference type="NCBI Taxonomy" id="50730"/>
    <lineage>
        <taxon>Eukaryota</taxon>
        <taxon>Fungi</taxon>
        <taxon>Dikarya</taxon>
        <taxon>Ascomycota</taxon>
        <taxon>Pezizomycotina</taxon>
        <taxon>Dothideomycetes</taxon>
        <taxon>Pleosporomycetidae</taxon>
        <taxon>Pleosporales</taxon>
        <taxon>Pleosporineae</taxon>
        <taxon>Phaeosphaeriaceae</taxon>
        <taxon>Ampelomyces</taxon>
    </lineage>
</organism>